<evidence type="ECO:0000256" key="2">
    <source>
        <dbReference type="ARBA" id="ARBA00022448"/>
    </source>
</evidence>
<dbReference type="WBParaSite" id="MBELARI_LOCUS18291">
    <property type="protein sequence ID" value="MBELARI_LOCUS18291"/>
    <property type="gene ID" value="MBELARI_LOCUS18291"/>
</dbReference>
<keyword evidence="10" id="KW-0175">Coiled coil</keyword>
<dbReference type="Pfam" id="PF07766">
    <property type="entry name" value="LETM1_RBD"/>
    <property type="match status" value="1"/>
</dbReference>
<evidence type="ECO:0000256" key="10">
    <source>
        <dbReference type="ARBA" id="ARBA00023054"/>
    </source>
</evidence>
<evidence type="ECO:0000259" key="17">
    <source>
        <dbReference type="PROSITE" id="PS50222"/>
    </source>
</evidence>
<dbReference type="PANTHER" id="PTHR14009">
    <property type="entry name" value="LEUCINE ZIPPER-EF-HAND CONTAINING TRANSMEMBRANE PROTEIN"/>
    <property type="match status" value="1"/>
</dbReference>
<feature type="domain" description="EF-hand" evidence="17">
    <location>
        <begin position="634"/>
        <end position="669"/>
    </location>
</feature>
<evidence type="ECO:0000256" key="9">
    <source>
        <dbReference type="ARBA" id="ARBA00022989"/>
    </source>
</evidence>
<organism evidence="19 20">
    <name type="scientific">Mesorhabditis belari</name>
    <dbReference type="NCBI Taxonomy" id="2138241"/>
    <lineage>
        <taxon>Eukaryota</taxon>
        <taxon>Metazoa</taxon>
        <taxon>Ecdysozoa</taxon>
        <taxon>Nematoda</taxon>
        <taxon>Chromadorea</taxon>
        <taxon>Rhabditida</taxon>
        <taxon>Rhabditina</taxon>
        <taxon>Rhabditomorpha</taxon>
        <taxon>Rhabditoidea</taxon>
        <taxon>Rhabditidae</taxon>
        <taxon>Mesorhabditinae</taxon>
        <taxon>Mesorhabditis</taxon>
    </lineage>
</organism>
<dbReference type="GO" id="GO:0005743">
    <property type="term" value="C:mitochondrial inner membrane"/>
    <property type="evidence" value="ECO:0007669"/>
    <property type="project" value="UniProtKB-SubCell"/>
</dbReference>
<accession>A0AAF3EX01</accession>
<dbReference type="InterPro" id="IPR033122">
    <property type="entry name" value="LETM1-like_RBD"/>
</dbReference>
<comment type="subcellular location">
    <subcellularLocation>
        <location evidence="1">Mitochondrion inner membrane</location>
        <topology evidence="1">Single-pass membrane protein</topology>
    </subcellularLocation>
</comment>
<dbReference type="Pfam" id="PF26561">
    <property type="entry name" value="LETM1_C"/>
    <property type="match status" value="1"/>
</dbReference>
<dbReference type="GO" id="GO:0030003">
    <property type="term" value="P:intracellular monoatomic cation homeostasis"/>
    <property type="evidence" value="ECO:0007669"/>
    <property type="project" value="TreeGrafter"/>
</dbReference>
<sequence>MYRQCKSTFRLARHAYKGLSGTARYHLNNPIALHRAQIHLASVRYAATDRSKVEETLKMLKEDLERQQAEETQRLKLVPAASGEVQKLTIGQKIMHELKHYYHGFRLLALETRLGAKYLFRIVRGSSLTRKERQQLVRTVSDLFRLVPFSIFIIVPFMELALPFFIKFFPNMLPSTFQEKSKEEEKIAKQLKVRVEMAKFLQDTIEEIALEKKSRSKEVKPTESKALEFAQFIKKVRTEGGYVSNADLFKYTKLFEDELTLDNLSMSQLRALCKLLSIQPLGTPEILRFQLNLKLRELKADDKQIAAEGGVDALPIPELQIACRARGMRSVGVSEDRLKEQMRQWLELSLNDKVPPSLLLLSRTMYLPEDFSFTDRLKNIMKNLPDGIAEQTRQKLTEMEGGKIDHKARIALIKAIEEGIKKEKDLAVKQQQEKQKEVAAKAELEAEKAKNIQDLADEMKTQSILGEAIAEAAKAAHQSVEEVKSTLAHLSKDAAAQATKPTKEAIKEEIKVDPKELASIENILHGGALHEAKHDIIGLKEKVIEHSEDLLEISSLDGQFAESKVAARLRNRLNSMIENVDHLVTKLEDDKKNIDETIADPAVPEAAVEKKERLVRITDLVDSLKKLKTITDEKKQARIEELLNAVDEDKDGVIDSALVLEVIELMEKHSDVPMSASQITAMIEMLKKEDQAEAVAEAMKQINIGEPILPRGSTCEDELSALNDGPLDVTDAVPVPKTAQLNKENSPKKTSQL</sequence>
<dbReference type="PANTHER" id="PTHR14009:SF1">
    <property type="entry name" value="MITOCHONDRIAL PROTON_CALCIUM EXCHANGER PROTEIN"/>
    <property type="match status" value="1"/>
</dbReference>
<evidence type="ECO:0000313" key="20">
    <source>
        <dbReference type="WBParaSite" id="MBELARI_LOCUS18291"/>
    </source>
</evidence>
<proteinExistence type="predicted"/>
<dbReference type="PROSITE" id="PS50222">
    <property type="entry name" value="EF_HAND_2"/>
    <property type="match status" value="1"/>
</dbReference>
<dbReference type="InterPro" id="IPR059005">
    <property type="entry name" value="LETM1_C"/>
</dbReference>
<keyword evidence="8" id="KW-0809">Transit peptide</keyword>
<evidence type="ECO:0000256" key="6">
    <source>
        <dbReference type="ARBA" id="ARBA00022792"/>
    </source>
</evidence>
<evidence type="ECO:0000256" key="16">
    <source>
        <dbReference type="SAM" id="Phobius"/>
    </source>
</evidence>
<evidence type="ECO:0000259" key="18">
    <source>
        <dbReference type="PROSITE" id="PS51758"/>
    </source>
</evidence>
<keyword evidence="5" id="KW-0479">Metal-binding</keyword>
<feature type="domain" description="Letm1 RBD" evidence="18">
    <location>
        <begin position="189"/>
        <end position="386"/>
    </location>
</feature>
<keyword evidence="13 16" id="KW-0472">Membrane</keyword>
<dbReference type="GO" id="GO:0005509">
    <property type="term" value="F:calcium ion binding"/>
    <property type="evidence" value="ECO:0007669"/>
    <property type="project" value="InterPro"/>
</dbReference>
<evidence type="ECO:0000256" key="14">
    <source>
        <dbReference type="PROSITE-ProRule" id="PRU01094"/>
    </source>
</evidence>
<evidence type="ECO:0000256" key="1">
    <source>
        <dbReference type="ARBA" id="ARBA00004434"/>
    </source>
</evidence>
<evidence type="ECO:0000256" key="13">
    <source>
        <dbReference type="ARBA" id="ARBA00023136"/>
    </source>
</evidence>
<reference evidence="20" key="1">
    <citation type="submission" date="2024-02" db="UniProtKB">
        <authorList>
            <consortium name="WormBaseParasite"/>
        </authorList>
    </citation>
    <scope>IDENTIFICATION</scope>
</reference>
<dbReference type="Proteomes" id="UP000887575">
    <property type="component" value="Unassembled WGS sequence"/>
</dbReference>
<keyword evidence="11" id="KW-0406">Ion transport</keyword>
<dbReference type="AlphaFoldDB" id="A0AAF3EX01"/>
<evidence type="ECO:0000256" key="7">
    <source>
        <dbReference type="ARBA" id="ARBA00022837"/>
    </source>
</evidence>
<keyword evidence="4 16" id="KW-0812">Transmembrane</keyword>
<keyword evidence="7" id="KW-0106">Calcium</keyword>
<evidence type="ECO:0000256" key="11">
    <source>
        <dbReference type="ARBA" id="ARBA00023065"/>
    </source>
</evidence>
<feature type="compositionally biased region" description="Polar residues" evidence="15">
    <location>
        <begin position="739"/>
        <end position="753"/>
    </location>
</feature>
<dbReference type="GO" id="GO:0043022">
    <property type="term" value="F:ribosome binding"/>
    <property type="evidence" value="ECO:0007669"/>
    <property type="project" value="InterPro"/>
</dbReference>
<dbReference type="InterPro" id="IPR002048">
    <property type="entry name" value="EF_hand_dom"/>
</dbReference>
<keyword evidence="3" id="KW-0109">Calcium transport</keyword>
<keyword evidence="2" id="KW-0813">Transport</keyword>
<evidence type="ECO:0000256" key="3">
    <source>
        <dbReference type="ARBA" id="ARBA00022568"/>
    </source>
</evidence>
<evidence type="ECO:0000256" key="5">
    <source>
        <dbReference type="ARBA" id="ARBA00022723"/>
    </source>
</evidence>
<evidence type="ECO:0000256" key="15">
    <source>
        <dbReference type="SAM" id="MobiDB-lite"/>
    </source>
</evidence>
<evidence type="ECO:0000256" key="8">
    <source>
        <dbReference type="ARBA" id="ARBA00022946"/>
    </source>
</evidence>
<name>A0AAF3EX01_9BILA</name>
<dbReference type="InterPro" id="IPR044202">
    <property type="entry name" value="LETM1/MDM38-like"/>
</dbReference>
<keyword evidence="19" id="KW-1185">Reference proteome</keyword>
<feature type="region of interest" description="Disordered" evidence="15">
    <location>
        <begin position="716"/>
        <end position="753"/>
    </location>
</feature>
<evidence type="ECO:0000313" key="19">
    <source>
        <dbReference type="Proteomes" id="UP000887575"/>
    </source>
</evidence>
<keyword evidence="12 14" id="KW-0496">Mitochondrion</keyword>
<evidence type="ECO:0000256" key="4">
    <source>
        <dbReference type="ARBA" id="ARBA00022692"/>
    </source>
</evidence>
<evidence type="ECO:0000256" key="12">
    <source>
        <dbReference type="ARBA" id="ARBA00023128"/>
    </source>
</evidence>
<feature type="transmembrane region" description="Helical" evidence="16">
    <location>
        <begin position="143"/>
        <end position="166"/>
    </location>
</feature>
<keyword evidence="6" id="KW-0999">Mitochondrion inner membrane</keyword>
<dbReference type="PROSITE" id="PS51758">
    <property type="entry name" value="LETM1_RBD"/>
    <property type="match status" value="1"/>
</dbReference>
<protein>
    <submittedName>
        <fullName evidence="20">Mitochondrial proton/calcium exchanger protein</fullName>
    </submittedName>
</protein>
<keyword evidence="9 16" id="KW-1133">Transmembrane helix</keyword>